<feature type="transmembrane region" description="Helical" evidence="6">
    <location>
        <begin position="62"/>
        <end position="81"/>
    </location>
</feature>
<protein>
    <recommendedName>
        <fullName evidence="6">UPF0316 protein LJD61_05430</fullName>
    </recommendedName>
</protein>
<feature type="transmembrane region" description="Helical" evidence="6">
    <location>
        <begin position="35"/>
        <end position="56"/>
    </location>
</feature>
<evidence type="ECO:0000256" key="4">
    <source>
        <dbReference type="ARBA" id="ARBA00022989"/>
    </source>
</evidence>
<dbReference type="CDD" id="cd16381">
    <property type="entry name" value="YitT_C_like_1"/>
    <property type="match status" value="1"/>
</dbReference>
<keyword evidence="2 6" id="KW-1003">Cell membrane</keyword>
<keyword evidence="3 6" id="KW-0812">Transmembrane</keyword>
<evidence type="ECO:0000256" key="6">
    <source>
        <dbReference type="HAMAP-Rule" id="MF_01515"/>
    </source>
</evidence>
<gene>
    <name evidence="9" type="ORF">LJD61_05430</name>
</gene>
<comment type="caution">
    <text evidence="9">The sequence shown here is derived from an EMBL/GenBank/DDBJ whole genome shotgun (WGS) entry which is preliminary data.</text>
</comment>
<evidence type="ECO:0000259" key="7">
    <source>
        <dbReference type="Pfam" id="PF10035"/>
    </source>
</evidence>
<keyword evidence="5 6" id="KW-0472">Membrane</keyword>
<evidence type="ECO:0000256" key="5">
    <source>
        <dbReference type="ARBA" id="ARBA00023136"/>
    </source>
</evidence>
<proteinExistence type="inferred from homology"/>
<feature type="domain" description="DUF5698" evidence="8">
    <location>
        <begin position="22"/>
        <end position="78"/>
    </location>
</feature>
<dbReference type="NCBIfam" id="NF003191">
    <property type="entry name" value="PRK04164.1-2"/>
    <property type="match status" value="1"/>
</dbReference>
<dbReference type="Pfam" id="PF10035">
    <property type="entry name" value="DUF2179"/>
    <property type="match status" value="1"/>
</dbReference>
<dbReference type="RefSeq" id="WP_255226508.1">
    <property type="nucleotide sequence ID" value="NZ_JAJEKE010000003.1"/>
</dbReference>
<keyword evidence="4 6" id="KW-1133">Transmembrane helix</keyword>
<evidence type="ECO:0000256" key="1">
    <source>
        <dbReference type="ARBA" id="ARBA00004651"/>
    </source>
</evidence>
<name>A0ABT1NCK5_9FIRM</name>
<dbReference type="Pfam" id="PF18955">
    <property type="entry name" value="DUF5698"/>
    <property type="match status" value="1"/>
</dbReference>
<dbReference type="InterPro" id="IPR044035">
    <property type="entry name" value="DUF5698"/>
</dbReference>
<evidence type="ECO:0000313" key="10">
    <source>
        <dbReference type="Proteomes" id="UP001651880"/>
    </source>
</evidence>
<evidence type="ECO:0000256" key="2">
    <source>
        <dbReference type="ARBA" id="ARBA00022475"/>
    </source>
</evidence>
<evidence type="ECO:0000313" key="9">
    <source>
        <dbReference type="EMBL" id="MCQ1528987.1"/>
    </source>
</evidence>
<reference evidence="9 10" key="1">
    <citation type="submission" date="2021-10" db="EMBL/GenBank/DDBJ databases">
        <title>Lutispora strain m25 sp. nov., a thermophilic, non-spore-forming bacterium isolated from a lab-scale methanogenic bioreactor digesting anaerobic sludge.</title>
        <authorList>
            <person name="El Houari A."/>
            <person name="Mcdonald J."/>
        </authorList>
    </citation>
    <scope>NUCLEOTIDE SEQUENCE [LARGE SCALE GENOMIC DNA]</scope>
    <source>
        <strain evidence="10">m25</strain>
    </source>
</reference>
<dbReference type="PANTHER" id="PTHR40060">
    <property type="entry name" value="UPF0316 PROTEIN YEBE"/>
    <property type="match status" value="1"/>
</dbReference>
<feature type="domain" description="DUF2179" evidence="7">
    <location>
        <begin position="112"/>
        <end position="164"/>
    </location>
</feature>
<comment type="subcellular location">
    <subcellularLocation>
        <location evidence="1 6">Cell membrane</location>
        <topology evidence="1 6">Multi-pass membrane protein</topology>
    </subcellularLocation>
</comment>
<sequence length="173" mass="19113">MTIFVQALFIFFARILDVSIGTLRTILLVKGNRQIAAVLGFFEVMIYLIVLGKVVGNINKPILIIAYCLGYACGNIIGGRIEEKLSLGRVSAGVILKENYEDVVQALRDGGFGVTIFEGMGLEGKSYMLNIILERRHINKLYKAVHKIDPHAFITISDIRSSMGGHFVPKKKG</sequence>
<evidence type="ECO:0000256" key="3">
    <source>
        <dbReference type="ARBA" id="ARBA00022692"/>
    </source>
</evidence>
<dbReference type="Gene3D" id="3.30.70.120">
    <property type="match status" value="1"/>
</dbReference>
<dbReference type="HAMAP" id="MF_01515">
    <property type="entry name" value="UPF0316"/>
    <property type="match status" value="1"/>
</dbReference>
<evidence type="ECO:0000259" key="8">
    <source>
        <dbReference type="Pfam" id="PF18955"/>
    </source>
</evidence>
<dbReference type="Proteomes" id="UP001651880">
    <property type="component" value="Unassembled WGS sequence"/>
</dbReference>
<dbReference type="EMBL" id="JAJEKE010000003">
    <property type="protein sequence ID" value="MCQ1528987.1"/>
    <property type="molecule type" value="Genomic_DNA"/>
</dbReference>
<organism evidence="9 10">
    <name type="scientific">Lutispora saccharofermentans</name>
    <dbReference type="NCBI Taxonomy" id="3024236"/>
    <lineage>
        <taxon>Bacteria</taxon>
        <taxon>Bacillati</taxon>
        <taxon>Bacillota</taxon>
        <taxon>Clostridia</taxon>
        <taxon>Lutisporales</taxon>
        <taxon>Lutisporaceae</taxon>
        <taxon>Lutispora</taxon>
    </lineage>
</organism>
<keyword evidence="10" id="KW-1185">Reference proteome</keyword>
<dbReference type="InterPro" id="IPR019264">
    <property type="entry name" value="DUF2179"/>
</dbReference>
<feature type="transmembrane region" description="Helical" evidence="6">
    <location>
        <begin position="6"/>
        <end position="23"/>
    </location>
</feature>
<dbReference type="InterPro" id="IPR022930">
    <property type="entry name" value="UPF0316"/>
</dbReference>
<dbReference type="InterPro" id="IPR015867">
    <property type="entry name" value="N-reg_PII/ATP_PRibTrfase_C"/>
</dbReference>
<accession>A0ABT1NCK5</accession>
<comment type="similarity">
    <text evidence="6">Belongs to the UPF0316 family.</text>
</comment>
<dbReference type="PANTHER" id="PTHR40060:SF1">
    <property type="entry name" value="UPF0316 PROTEIN YEBE"/>
    <property type="match status" value="1"/>
</dbReference>